<dbReference type="InterPro" id="IPR045584">
    <property type="entry name" value="Pilin-like"/>
</dbReference>
<feature type="transmembrane region" description="Helical" evidence="1">
    <location>
        <begin position="7"/>
        <end position="31"/>
    </location>
</feature>
<dbReference type="PROSITE" id="PS00409">
    <property type="entry name" value="PROKAR_NTER_METHYL"/>
    <property type="match status" value="1"/>
</dbReference>
<reference evidence="2 3" key="1">
    <citation type="journal article" date="2016" name="Nat. Commun.">
        <title>Thousands of microbial genomes shed light on interconnected biogeochemical processes in an aquifer system.</title>
        <authorList>
            <person name="Anantharaman K."/>
            <person name="Brown C.T."/>
            <person name="Hug L.A."/>
            <person name="Sharon I."/>
            <person name="Castelle C.J."/>
            <person name="Probst A.J."/>
            <person name="Thomas B.C."/>
            <person name="Singh A."/>
            <person name="Wilkins M.J."/>
            <person name="Karaoz U."/>
            <person name="Brodie E.L."/>
            <person name="Williams K.H."/>
            <person name="Hubbard S.S."/>
            <person name="Banfield J.F."/>
        </authorList>
    </citation>
    <scope>NUCLEOTIDE SEQUENCE [LARGE SCALE GENOMIC DNA]</scope>
</reference>
<comment type="caution">
    <text evidence="2">The sequence shown here is derived from an EMBL/GenBank/DDBJ whole genome shotgun (WGS) entry which is preliminary data.</text>
</comment>
<organism evidence="2 3">
    <name type="scientific">candidate division WWE3 bacterium RIFCSPHIGHO2_02_FULL_38_14</name>
    <dbReference type="NCBI Taxonomy" id="1802620"/>
    <lineage>
        <taxon>Bacteria</taxon>
        <taxon>Katanobacteria</taxon>
    </lineage>
</organism>
<dbReference type="Gene3D" id="3.30.700.10">
    <property type="entry name" value="Glycoprotein, Type 4 Pilin"/>
    <property type="match status" value="1"/>
</dbReference>
<keyword evidence="1" id="KW-0812">Transmembrane</keyword>
<evidence type="ECO:0000256" key="1">
    <source>
        <dbReference type="SAM" id="Phobius"/>
    </source>
</evidence>
<proteinExistence type="predicted"/>
<evidence type="ECO:0000313" key="3">
    <source>
        <dbReference type="Proteomes" id="UP000178127"/>
    </source>
</evidence>
<evidence type="ECO:0008006" key="4">
    <source>
        <dbReference type="Google" id="ProtNLM"/>
    </source>
</evidence>
<dbReference type="InterPro" id="IPR012902">
    <property type="entry name" value="N_methyl_site"/>
</dbReference>
<sequence>MIRKEKGFTLVELIVVIAIIALLAGVLALVINPAQMLAKGRDSKRLREMDTLQSALTVALTEQEIVLTDTSGCTTCTSASGTQAVDGTNGWIKFTIPATKTGLAKYLPAVPVDPTNTTIYVYTFASTITGYEINAVMESTDNATKMTTDGGNDAAAYEVGTSLTII</sequence>
<name>A0A1F4V6H5_UNCKA</name>
<protein>
    <recommendedName>
        <fullName evidence="4">Type II secretion system protein GspH</fullName>
    </recommendedName>
</protein>
<dbReference type="Pfam" id="PF07963">
    <property type="entry name" value="N_methyl"/>
    <property type="match status" value="1"/>
</dbReference>
<evidence type="ECO:0000313" key="2">
    <source>
        <dbReference type="EMBL" id="OGC52791.1"/>
    </source>
</evidence>
<dbReference type="EMBL" id="MEVD01000021">
    <property type="protein sequence ID" value="OGC52791.1"/>
    <property type="molecule type" value="Genomic_DNA"/>
</dbReference>
<dbReference type="NCBIfam" id="TIGR02532">
    <property type="entry name" value="IV_pilin_GFxxxE"/>
    <property type="match status" value="1"/>
</dbReference>
<dbReference type="AlphaFoldDB" id="A0A1F4V6H5"/>
<dbReference type="Proteomes" id="UP000178127">
    <property type="component" value="Unassembled WGS sequence"/>
</dbReference>
<dbReference type="STRING" id="1802620.A3D91_02025"/>
<keyword evidence="1" id="KW-1133">Transmembrane helix</keyword>
<keyword evidence="1" id="KW-0472">Membrane</keyword>
<accession>A0A1F4V6H5</accession>
<gene>
    <name evidence="2" type="ORF">A3D91_02025</name>
</gene>
<dbReference type="SUPFAM" id="SSF54523">
    <property type="entry name" value="Pili subunits"/>
    <property type="match status" value="1"/>
</dbReference>